<dbReference type="AlphaFoldDB" id="A0A9P6GU95"/>
<dbReference type="InterPro" id="IPR004360">
    <property type="entry name" value="Glyas_Fos-R_dOase_dom"/>
</dbReference>
<name>A0A9P6GU95_9PLEO</name>
<feature type="domain" description="VOC" evidence="1">
    <location>
        <begin position="2"/>
        <end position="131"/>
    </location>
</feature>
<evidence type="ECO:0000259" key="1">
    <source>
        <dbReference type="PROSITE" id="PS51819"/>
    </source>
</evidence>
<comment type="caution">
    <text evidence="2">The sequence shown here is derived from an EMBL/GenBank/DDBJ whole genome shotgun (WGS) entry which is preliminary data.</text>
</comment>
<evidence type="ECO:0000313" key="2">
    <source>
        <dbReference type="EMBL" id="KAF9740645.1"/>
    </source>
</evidence>
<dbReference type="OrthoDB" id="10249419at2759"/>
<dbReference type="PANTHER" id="PTHR35006:SF2">
    <property type="entry name" value="GLYOXALASE FAMILY PROTEIN (AFU_ORTHOLOGUE AFUA_5G14830)"/>
    <property type="match status" value="1"/>
</dbReference>
<dbReference type="InterPro" id="IPR037523">
    <property type="entry name" value="VOC_core"/>
</dbReference>
<dbReference type="SUPFAM" id="SSF54593">
    <property type="entry name" value="Glyoxalase/Bleomycin resistance protein/Dihydroxybiphenyl dioxygenase"/>
    <property type="match status" value="1"/>
</dbReference>
<dbReference type="InterPro" id="IPR029068">
    <property type="entry name" value="Glyas_Bleomycin-R_OHBP_Dase"/>
</dbReference>
<evidence type="ECO:0000313" key="3">
    <source>
        <dbReference type="Proteomes" id="UP000756921"/>
    </source>
</evidence>
<organism evidence="2 3">
    <name type="scientific">Paraphaeosphaeria minitans</name>
    <dbReference type="NCBI Taxonomy" id="565426"/>
    <lineage>
        <taxon>Eukaryota</taxon>
        <taxon>Fungi</taxon>
        <taxon>Dikarya</taxon>
        <taxon>Ascomycota</taxon>
        <taxon>Pezizomycotina</taxon>
        <taxon>Dothideomycetes</taxon>
        <taxon>Pleosporomycetidae</taxon>
        <taxon>Pleosporales</taxon>
        <taxon>Massarineae</taxon>
        <taxon>Didymosphaeriaceae</taxon>
        <taxon>Paraphaeosphaeria</taxon>
    </lineage>
</organism>
<keyword evidence="3" id="KW-1185">Reference proteome</keyword>
<dbReference type="Gene3D" id="3.10.180.10">
    <property type="entry name" value="2,3-Dihydroxybiphenyl 1,2-Dioxygenase, domain 1"/>
    <property type="match status" value="1"/>
</dbReference>
<reference evidence="2" key="1">
    <citation type="journal article" date="2020" name="Mol. Plant Microbe Interact.">
        <title>Genome Sequence of the Biocontrol Agent Coniothyrium minitans strain Conio (IMI 134523).</title>
        <authorList>
            <person name="Patel D."/>
            <person name="Shittu T.A."/>
            <person name="Baroncelli R."/>
            <person name="Muthumeenakshi S."/>
            <person name="Osborne T.H."/>
            <person name="Janganan T.K."/>
            <person name="Sreenivasaprasad S."/>
        </authorList>
    </citation>
    <scope>NUCLEOTIDE SEQUENCE</scope>
    <source>
        <strain evidence="2">Conio</strain>
    </source>
</reference>
<dbReference type="Proteomes" id="UP000756921">
    <property type="component" value="Unassembled WGS sequence"/>
</dbReference>
<dbReference type="EMBL" id="WJXW01000001">
    <property type="protein sequence ID" value="KAF9740645.1"/>
    <property type="molecule type" value="Genomic_DNA"/>
</dbReference>
<dbReference type="Pfam" id="PF00903">
    <property type="entry name" value="Glyoxalase"/>
    <property type="match status" value="1"/>
</dbReference>
<accession>A0A9P6GU95</accession>
<protein>
    <submittedName>
        <fullName evidence="2">Glyoxalase/bleomycin resistance protein/dioxygenase</fullName>
    </submittedName>
</protein>
<dbReference type="PROSITE" id="PS51819">
    <property type="entry name" value="VOC"/>
    <property type="match status" value="1"/>
</dbReference>
<proteinExistence type="predicted"/>
<dbReference type="PANTHER" id="PTHR35006">
    <property type="entry name" value="GLYOXALASE FAMILY PROTEIN (AFU_ORTHOLOGUE AFUA_5G14830)"/>
    <property type="match status" value="1"/>
</dbReference>
<gene>
    <name evidence="2" type="ORF">PMIN01_00184</name>
</gene>
<sequence>MPLDHFSIIVPLDSLEPLVSWLLAANSPFGFRELTRPVAHAVGLGESRPYLWVVGDSSTEATEAQVREWRKMHVAFTVESVEQVRAWHEAAVGAGGEDNGKPGPREEYHVGYHGAFVRDPVLGVNFEVVYREPWGVHR</sequence>